<dbReference type="PANTHER" id="PTHR35394:SF5">
    <property type="entry name" value="DUF3176 DOMAIN-CONTAINING PROTEIN"/>
    <property type="match status" value="1"/>
</dbReference>
<feature type="transmembrane region" description="Helical" evidence="2">
    <location>
        <begin position="121"/>
        <end position="141"/>
    </location>
</feature>
<name>A0A9W9TDD9_9EURO</name>
<dbReference type="GeneID" id="83174898"/>
<evidence type="ECO:0000256" key="2">
    <source>
        <dbReference type="SAM" id="Phobius"/>
    </source>
</evidence>
<organism evidence="3 4">
    <name type="scientific">Penicillium cinerascens</name>
    <dbReference type="NCBI Taxonomy" id="70096"/>
    <lineage>
        <taxon>Eukaryota</taxon>
        <taxon>Fungi</taxon>
        <taxon>Dikarya</taxon>
        <taxon>Ascomycota</taxon>
        <taxon>Pezizomycotina</taxon>
        <taxon>Eurotiomycetes</taxon>
        <taxon>Eurotiomycetidae</taxon>
        <taxon>Eurotiales</taxon>
        <taxon>Aspergillaceae</taxon>
        <taxon>Penicillium</taxon>
    </lineage>
</organism>
<dbReference type="AlphaFoldDB" id="A0A9W9TDD9"/>
<dbReference type="EMBL" id="JAPQKR010000004">
    <property type="protein sequence ID" value="KAJ5218436.1"/>
    <property type="molecule type" value="Genomic_DNA"/>
</dbReference>
<feature type="region of interest" description="Disordered" evidence="1">
    <location>
        <begin position="1"/>
        <end position="38"/>
    </location>
</feature>
<keyword evidence="2" id="KW-0472">Membrane</keyword>
<dbReference type="PANTHER" id="PTHR35394">
    <property type="entry name" value="DUF3176 DOMAIN-CONTAINING PROTEIN"/>
    <property type="match status" value="1"/>
</dbReference>
<reference evidence="3" key="1">
    <citation type="submission" date="2022-12" db="EMBL/GenBank/DDBJ databases">
        <authorList>
            <person name="Petersen C."/>
        </authorList>
    </citation>
    <scope>NUCLEOTIDE SEQUENCE</scope>
    <source>
        <strain evidence="3">IBT 15544</strain>
    </source>
</reference>
<evidence type="ECO:0000313" key="3">
    <source>
        <dbReference type="EMBL" id="KAJ5218436.1"/>
    </source>
</evidence>
<gene>
    <name evidence="3" type="ORF">N7498_000535</name>
</gene>
<comment type="caution">
    <text evidence="3">The sequence shown here is derived from an EMBL/GenBank/DDBJ whole genome shotgun (WGS) entry which is preliminary data.</text>
</comment>
<dbReference type="Pfam" id="PF11374">
    <property type="entry name" value="DUF3176"/>
    <property type="match status" value="1"/>
</dbReference>
<dbReference type="OrthoDB" id="4653208at2759"/>
<keyword evidence="4" id="KW-1185">Reference proteome</keyword>
<reference evidence="3" key="2">
    <citation type="journal article" date="2023" name="IMA Fungus">
        <title>Comparative genomic study of the Penicillium genus elucidates a diverse pangenome and 15 lateral gene transfer events.</title>
        <authorList>
            <person name="Petersen C."/>
            <person name="Sorensen T."/>
            <person name="Nielsen M.R."/>
            <person name="Sondergaard T.E."/>
            <person name="Sorensen J.L."/>
            <person name="Fitzpatrick D.A."/>
            <person name="Frisvad J.C."/>
            <person name="Nielsen K.L."/>
        </authorList>
    </citation>
    <scope>NUCLEOTIDE SEQUENCE</scope>
    <source>
        <strain evidence="3">IBT 15544</strain>
    </source>
</reference>
<evidence type="ECO:0000256" key="1">
    <source>
        <dbReference type="SAM" id="MobiDB-lite"/>
    </source>
</evidence>
<accession>A0A9W9TDD9</accession>
<feature type="compositionally biased region" description="Basic and acidic residues" evidence="1">
    <location>
        <begin position="28"/>
        <end position="38"/>
    </location>
</feature>
<keyword evidence="2" id="KW-0812">Transmembrane</keyword>
<dbReference type="InterPro" id="IPR021514">
    <property type="entry name" value="DUF3176"/>
</dbReference>
<evidence type="ECO:0000313" key="4">
    <source>
        <dbReference type="Proteomes" id="UP001150904"/>
    </source>
</evidence>
<dbReference type="RefSeq" id="XP_058313009.1">
    <property type="nucleotide sequence ID" value="XM_058447598.1"/>
</dbReference>
<dbReference type="Proteomes" id="UP001150904">
    <property type="component" value="Unassembled WGS sequence"/>
</dbReference>
<sequence length="143" mass="15856">MALENKANADDTVPSSSSRVIRTTGKLNPEDCPKSASPERRALLKKKLLDENIPPLREPHVLELHASLVAFSILTSSSISQHKWLWYSFKTPRRIGDFDTIDQASRGAWGNACLPFNLKGLLHIAIFGAVLTILTLAFDVFTQ</sequence>
<protein>
    <submittedName>
        <fullName evidence="3">Uncharacterized protein</fullName>
    </submittedName>
</protein>
<keyword evidence="2" id="KW-1133">Transmembrane helix</keyword>
<proteinExistence type="predicted"/>